<evidence type="ECO:0000313" key="2">
    <source>
        <dbReference type="Proteomes" id="UP000499080"/>
    </source>
</evidence>
<accession>A0A4Y2DGB6</accession>
<keyword evidence="2" id="KW-1185">Reference proteome</keyword>
<evidence type="ECO:0000313" key="1">
    <source>
        <dbReference type="EMBL" id="GBM15731.1"/>
    </source>
</evidence>
<dbReference type="EMBL" id="BGPR01000363">
    <property type="protein sequence ID" value="GBM15731.1"/>
    <property type="molecule type" value="Genomic_DNA"/>
</dbReference>
<protein>
    <submittedName>
        <fullName evidence="1">Uncharacterized protein</fullName>
    </submittedName>
</protein>
<comment type="caution">
    <text evidence="1">The sequence shown here is derived from an EMBL/GenBank/DDBJ whole genome shotgun (WGS) entry which is preliminary data.</text>
</comment>
<proteinExistence type="predicted"/>
<organism evidence="1 2">
    <name type="scientific">Araneus ventricosus</name>
    <name type="common">Orbweaver spider</name>
    <name type="synonym">Epeira ventricosa</name>
    <dbReference type="NCBI Taxonomy" id="182803"/>
    <lineage>
        <taxon>Eukaryota</taxon>
        <taxon>Metazoa</taxon>
        <taxon>Ecdysozoa</taxon>
        <taxon>Arthropoda</taxon>
        <taxon>Chelicerata</taxon>
        <taxon>Arachnida</taxon>
        <taxon>Araneae</taxon>
        <taxon>Araneomorphae</taxon>
        <taxon>Entelegynae</taxon>
        <taxon>Araneoidea</taxon>
        <taxon>Araneidae</taxon>
        <taxon>Araneus</taxon>
    </lineage>
</organism>
<sequence>METDISVKVLTTEDAWSSSEVQKAQLEDAAIRPIMERKLNSEDRPSWQEIAPESPATKRYWALWDSLHLKDGVLYPDRDVQSRVDRFQSSPGKQAHECDWVTCPAGGRITKKYFISLLPLASEESSLRRVEKRGREDDQIERAEMKTRGELIPLCCFSRSET</sequence>
<reference evidence="1 2" key="1">
    <citation type="journal article" date="2019" name="Sci. Rep.">
        <title>Orb-weaving spider Araneus ventricosus genome elucidates the spidroin gene catalogue.</title>
        <authorList>
            <person name="Kono N."/>
            <person name="Nakamura H."/>
            <person name="Ohtoshi R."/>
            <person name="Moran D.A.P."/>
            <person name="Shinohara A."/>
            <person name="Yoshida Y."/>
            <person name="Fujiwara M."/>
            <person name="Mori M."/>
            <person name="Tomita M."/>
            <person name="Arakawa K."/>
        </authorList>
    </citation>
    <scope>NUCLEOTIDE SEQUENCE [LARGE SCALE GENOMIC DNA]</scope>
</reference>
<dbReference type="OrthoDB" id="10030726at2759"/>
<name>A0A4Y2DGB6_ARAVE</name>
<dbReference type="Proteomes" id="UP000499080">
    <property type="component" value="Unassembled WGS sequence"/>
</dbReference>
<gene>
    <name evidence="1" type="ORF">AVEN_262900_1</name>
</gene>
<dbReference type="AlphaFoldDB" id="A0A4Y2DGB6"/>